<gene>
    <name evidence="2" type="ORF">FKW44_007079</name>
</gene>
<organism evidence="2 3">
    <name type="scientific">Caligus rogercresseyi</name>
    <name type="common">Sea louse</name>
    <dbReference type="NCBI Taxonomy" id="217165"/>
    <lineage>
        <taxon>Eukaryota</taxon>
        <taxon>Metazoa</taxon>
        <taxon>Ecdysozoa</taxon>
        <taxon>Arthropoda</taxon>
        <taxon>Crustacea</taxon>
        <taxon>Multicrustacea</taxon>
        <taxon>Hexanauplia</taxon>
        <taxon>Copepoda</taxon>
        <taxon>Siphonostomatoida</taxon>
        <taxon>Caligidae</taxon>
        <taxon>Caligus</taxon>
    </lineage>
</organism>
<feature type="region of interest" description="Disordered" evidence="1">
    <location>
        <begin position="1"/>
        <end position="32"/>
    </location>
</feature>
<dbReference type="Proteomes" id="UP000595437">
    <property type="component" value="Chromosome 4"/>
</dbReference>
<feature type="compositionally biased region" description="Low complexity" evidence="1">
    <location>
        <begin position="21"/>
        <end position="32"/>
    </location>
</feature>
<accession>A0A7T8QTB5</accession>
<protein>
    <submittedName>
        <fullName evidence="2">Deoxyuridine 5'-triphosphate nucleotidohydrolase_ putative</fullName>
    </submittedName>
</protein>
<reference evidence="3" key="1">
    <citation type="submission" date="2021-01" db="EMBL/GenBank/DDBJ databases">
        <title>Caligus Genome Assembly.</title>
        <authorList>
            <person name="Gallardo-Escarate C."/>
        </authorList>
    </citation>
    <scope>NUCLEOTIDE SEQUENCE [LARGE SCALE GENOMIC DNA]</scope>
</reference>
<name>A0A7T8QTB5_CALRO</name>
<evidence type="ECO:0000313" key="2">
    <source>
        <dbReference type="EMBL" id="QQP54290.1"/>
    </source>
</evidence>
<dbReference type="AlphaFoldDB" id="A0A7T8QTB5"/>
<keyword evidence="2" id="KW-0378">Hydrolase</keyword>
<evidence type="ECO:0000313" key="3">
    <source>
        <dbReference type="Proteomes" id="UP000595437"/>
    </source>
</evidence>
<evidence type="ECO:0000256" key="1">
    <source>
        <dbReference type="SAM" id="MobiDB-lite"/>
    </source>
</evidence>
<sequence>MKKPCLSPISKSQAKRECHPPSRGSPSPLPRLYAAKDVSIEPRGGSGPRPTDLSIAVPTVPTAASLLAPDLLSRRGSTLVRVGGCRLSRYPGGHLV</sequence>
<dbReference type="GO" id="GO:0016787">
    <property type="term" value="F:hydrolase activity"/>
    <property type="evidence" value="ECO:0007669"/>
    <property type="project" value="UniProtKB-KW"/>
</dbReference>
<keyword evidence="3" id="KW-1185">Reference proteome</keyword>
<dbReference type="EMBL" id="CP045893">
    <property type="protein sequence ID" value="QQP54290.1"/>
    <property type="molecule type" value="Genomic_DNA"/>
</dbReference>
<proteinExistence type="predicted"/>